<sequence>MEIKSYKKKNGDTAYKFRIYVGKENGKDKYVKRQGFQTKAKARAALLQLQTDLENSEEITVKEITVEEVAEKWLKEYADTVQDSTYIKTERNIKNHIYPTLGNQKISALTPLQLQEQVNAWSKELVYGRKMKGLMNNICKYAIRHGYISTNPVESVTTLVRKQADTDSDFYDKEELKSFLELVDQTDELRKKVLFRLLAFTGVRKGEVLALKWEDWTNNTLSINKAITRGFDGESVGPAKNKSSNRLISLDEKTSELLTEWREMNPTTTFIFENELGKPIPGTLPRKWLQQIVKDSDVRPIRIHGFRHTHASLCFEAGMTLKQVQYRLGHSDLKTTMNIYTHITKEAKDDIGEKFANYIDF</sequence>
<keyword evidence="6" id="KW-0233">DNA recombination</keyword>
<dbReference type="InterPro" id="IPR011010">
    <property type="entry name" value="DNA_brk_join_enz"/>
</dbReference>
<keyword evidence="3" id="KW-0808">Transferase</keyword>
<dbReference type="Pfam" id="PF14657">
    <property type="entry name" value="Arm-DNA-bind_4"/>
    <property type="match status" value="1"/>
</dbReference>
<dbReference type="InterPro" id="IPR002104">
    <property type="entry name" value="Integrase_catalytic"/>
</dbReference>
<dbReference type="GO" id="GO:0003677">
    <property type="term" value="F:DNA binding"/>
    <property type="evidence" value="ECO:0007669"/>
    <property type="project" value="UniProtKB-KW"/>
</dbReference>
<dbReference type="GO" id="GO:0015074">
    <property type="term" value="P:DNA integration"/>
    <property type="evidence" value="ECO:0007669"/>
    <property type="project" value="UniProtKB-KW"/>
</dbReference>
<dbReference type="GO" id="GO:0016740">
    <property type="term" value="F:transferase activity"/>
    <property type="evidence" value="ECO:0007669"/>
    <property type="project" value="UniProtKB-KW"/>
</dbReference>
<keyword evidence="7" id="KW-1179">Viral genome integration</keyword>
<evidence type="ECO:0000256" key="4">
    <source>
        <dbReference type="ARBA" id="ARBA00022908"/>
    </source>
</evidence>
<dbReference type="SUPFAM" id="SSF56349">
    <property type="entry name" value="DNA breaking-rejoining enzymes"/>
    <property type="match status" value="1"/>
</dbReference>
<comment type="function">
    <text evidence="9">Integrase is necessary for integration of the phage into the host genome by site-specific recombination. In conjunction with excisionase, integrase is also necessary for excision of the prophage from the host genome.</text>
</comment>
<dbReference type="InterPro" id="IPR050808">
    <property type="entry name" value="Phage_Integrase"/>
</dbReference>
<feature type="domain" description="Tyr recombinase" evidence="10">
    <location>
        <begin position="166"/>
        <end position="353"/>
    </location>
</feature>
<organism evidence="11">
    <name type="scientific">Siphoviridae sp. ctkmP13</name>
    <dbReference type="NCBI Taxonomy" id="2827925"/>
    <lineage>
        <taxon>Viruses</taxon>
        <taxon>Duplodnaviria</taxon>
        <taxon>Heunggongvirae</taxon>
        <taxon>Uroviricota</taxon>
        <taxon>Caudoviricetes</taxon>
    </lineage>
</organism>
<evidence type="ECO:0000256" key="7">
    <source>
        <dbReference type="ARBA" id="ARBA00023195"/>
    </source>
</evidence>
<dbReference type="Gene3D" id="1.10.150.130">
    <property type="match status" value="1"/>
</dbReference>
<dbReference type="Pfam" id="PF14659">
    <property type="entry name" value="Phage_int_SAM_3"/>
    <property type="match status" value="1"/>
</dbReference>
<reference evidence="11" key="1">
    <citation type="journal article" date="2021" name="Proc. Natl. Acad. Sci. U.S.A.">
        <title>A Catalog of Tens of Thousands of Viruses from Human Metagenomes Reveals Hidden Associations with Chronic Diseases.</title>
        <authorList>
            <person name="Tisza M.J."/>
            <person name="Buck C.B."/>
        </authorList>
    </citation>
    <scope>NUCLEOTIDE SEQUENCE</scope>
    <source>
        <strain evidence="11">CtkmP13</strain>
    </source>
</reference>
<keyword evidence="5" id="KW-0238">DNA-binding</keyword>
<evidence type="ECO:0000256" key="5">
    <source>
        <dbReference type="ARBA" id="ARBA00023125"/>
    </source>
</evidence>
<evidence type="ECO:0000256" key="2">
    <source>
        <dbReference type="ARBA" id="ARBA00016082"/>
    </source>
</evidence>
<accession>A0A8S5T753</accession>
<keyword evidence="4" id="KW-0229">DNA integration</keyword>
<dbReference type="InterPro" id="IPR028259">
    <property type="entry name" value="AP2-like_int_N"/>
</dbReference>
<evidence type="ECO:0000256" key="9">
    <source>
        <dbReference type="ARBA" id="ARBA00049605"/>
    </source>
</evidence>
<dbReference type="InterPro" id="IPR010998">
    <property type="entry name" value="Integrase_recombinase_N"/>
</dbReference>
<dbReference type="GO" id="GO:0075713">
    <property type="term" value="P:establishment of integrated proviral latency"/>
    <property type="evidence" value="ECO:0007669"/>
    <property type="project" value="UniProtKB-KW"/>
</dbReference>
<evidence type="ECO:0000256" key="3">
    <source>
        <dbReference type="ARBA" id="ARBA00022679"/>
    </source>
</evidence>
<comment type="similarity">
    <text evidence="1">Belongs to the 'phage' integrase family.</text>
</comment>
<dbReference type="PROSITE" id="PS51898">
    <property type="entry name" value="TYR_RECOMBINASE"/>
    <property type="match status" value="1"/>
</dbReference>
<protein>
    <recommendedName>
        <fullName evidence="2">Integrase</fullName>
    </recommendedName>
</protein>
<evidence type="ECO:0000313" key="11">
    <source>
        <dbReference type="EMBL" id="DAF58602.1"/>
    </source>
</evidence>
<evidence type="ECO:0000256" key="8">
    <source>
        <dbReference type="ARBA" id="ARBA00023296"/>
    </source>
</evidence>
<dbReference type="GO" id="GO:0046718">
    <property type="term" value="P:symbiont entry into host cell"/>
    <property type="evidence" value="ECO:0007669"/>
    <property type="project" value="UniProtKB-KW"/>
</dbReference>
<evidence type="ECO:0000259" key="10">
    <source>
        <dbReference type="PROSITE" id="PS51898"/>
    </source>
</evidence>
<evidence type="ECO:0000256" key="6">
    <source>
        <dbReference type="ARBA" id="ARBA00023172"/>
    </source>
</evidence>
<dbReference type="PANTHER" id="PTHR30629:SF2">
    <property type="entry name" value="PROPHAGE INTEGRASE INTS-RELATED"/>
    <property type="match status" value="1"/>
</dbReference>
<dbReference type="Gene3D" id="1.10.443.10">
    <property type="entry name" value="Intergrase catalytic core"/>
    <property type="match status" value="1"/>
</dbReference>
<keyword evidence="8" id="KW-1160">Virus entry into host cell</keyword>
<name>A0A8S5T753_9CAUD</name>
<dbReference type="Pfam" id="PF00589">
    <property type="entry name" value="Phage_integrase"/>
    <property type="match status" value="1"/>
</dbReference>
<dbReference type="GO" id="GO:0006310">
    <property type="term" value="P:DNA recombination"/>
    <property type="evidence" value="ECO:0007669"/>
    <property type="project" value="UniProtKB-KW"/>
</dbReference>
<dbReference type="EMBL" id="BK032757">
    <property type="protein sequence ID" value="DAF58602.1"/>
    <property type="molecule type" value="Genomic_DNA"/>
</dbReference>
<dbReference type="GO" id="GO:0044826">
    <property type="term" value="P:viral genome integration into host DNA"/>
    <property type="evidence" value="ECO:0007669"/>
    <property type="project" value="UniProtKB-KW"/>
</dbReference>
<proteinExistence type="inferred from homology"/>
<dbReference type="PANTHER" id="PTHR30629">
    <property type="entry name" value="PROPHAGE INTEGRASE"/>
    <property type="match status" value="1"/>
</dbReference>
<dbReference type="CDD" id="cd01189">
    <property type="entry name" value="INT_ICEBs1_C_like"/>
    <property type="match status" value="1"/>
</dbReference>
<evidence type="ECO:0000256" key="1">
    <source>
        <dbReference type="ARBA" id="ARBA00008857"/>
    </source>
</evidence>
<dbReference type="InterPro" id="IPR013762">
    <property type="entry name" value="Integrase-like_cat_sf"/>
</dbReference>
<dbReference type="InterPro" id="IPR004107">
    <property type="entry name" value="Integrase_SAM-like_N"/>
</dbReference>